<dbReference type="Gene3D" id="3.40.50.150">
    <property type="entry name" value="Vaccinia Virus protein VP39"/>
    <property type="match status" value="1"/>
</dbReference>
<keyword evidence="5" id="KW-0949">S-adenosyl-L-methionine</keyword>
<proteinExistence type="inferred from homology"/>
<protein>
    <recommendedName>
        <fullName evidence="2">carnosine N-methyltransferase</fullName>
        <ecNumber evidence="2">2.1.1.22</ecNumber>
    </recommendedName>
</protein>
<comment type="similarity">
    <text evidence="1">Belongs to the carnosine N-methyltransferase family.</text>
</comment>
<feature type="compositionally biased region" description="Basic and acidic residues" evidence="6">
    <location>
        <begin position="12"/>
        <end position="28"/>
    </location>
</feature>
<name>A0A9W8H3M8_9FUNG</name>
<comment type="caution">
    <text evidence="7">The sequence shown here is derived from an EMBL/GenBank/DDBJ whole genome shotgun (WGS) entry which is preliminary data.</text>
</comment>
<evidence type="ECO:0000313" key="8">
    <source>
        <dbReference type="Proteomes" id="UP001140217"/>
    </source>
</evidence>
<evidence type="ECO:0000256" key="6">
    <source>
        <dbReference type="SAM" id="MobiDB-lite"/>
    </source>
</evidence>
<dbReference type="AlphaFoldDB" id="A0A9W8H3M8"/>
<sequence length="427" mass="47010">MAGHSHRAQQACEHDGHAHSHGGAEEHGRHHPHVHSHDAAADDDEAEAEAEASALADVVAALLYYKTFMLNSGIYRRLHHIDELPARHRAVVSSLGIIDKIKDAERLVRENYRFLQGIVHASAVGAVPSPIDSPEQFKAWSGEFLDGRDGPRSGHMEKVLSTLKQLVRDWSEEGRAERDQTYGPIIGSLEREFAGVAPEDRGAIRVLVPGAGLGRLAFDICCRGFSSQGNEFSYFMLLASNYILNQTQAAGQHTIYPFVHQFSNVATAADQLRPVRVPDVLPSDMPHAGTAAFSMVAGDFIEVYSAESEREQWDAIVTCFFVDTAKNALAYLDTMWHAMKPGAVWINLGPLLWHFDGIEGESSVEFTRDEFVALVAAVGFKLDDAQFRECVPATYTANSRGMLQYTYSSFMCVARKPRQGAPLSSSL</sequence>
<accession>A0A9W8H3M8</accession>
<dbReference type="InterPro" id="IPR012901">
    <property type="entry name" value="CARME"/>
</dbReference>
<keyword evidence="4" id="KW-0808">Transferase</keyword>
<gene>
    <name evidence="7" type="ORF">H4R18_005281</name>
</gene>
<evidence type="ECO:0000256" key="2">
    <source>
        <dbReference type="ARBA" id="ARBA00012003"/>
    </source>
</evidence>
<dbReference type="Proteomes" id="UP001140217">
    <property type="component" value="Unassembled WGS sequence"/>
</dbReference>
<evidence type="ECO:0000256" key="4">
    <source>
        <dbReference type="ARBA" id="ARBA00022679"/>
    </source>
</evidence>
<dbReference type="InterPro" id="IPR029063">
    <property type="entry name" value="SAM-dependent_MTases_sf"/>
</dbReference>
<dbReference type="SMART" id="SM01296">
    <property type="entry name" value="N2227"/>
    <property type="match status" value="1"/>
</dbReference>
<dbReference type="EMBL" id="JANBUL010000307">
    <property type="protein sequence ID" value="KAJ2777177.1"/>
    <property type="molecule type" value="Genomic_DNA"/>
</dbReference>
<dbReference type="GO" id="GO:0030735">
    <property type="term" value="F:carnosine N-methyltransferase activity"/>
    <property type="evidence" value="ECO:0007669"/>
    <property type="project" value="UniProtKB-EC"/>
</dbReference>
<dbReference type="PANTHER" id="PTHR12303:SF6">
    <property type="entry name" value="CARNOSINE N-METHYLTRANSFERASE"/>
    <property type="match status" value="1"/>
</dbReference>
<evidence type="ECO:0000313" key="7">
    <source>
        <dbReference type="EMBL" id="KAJ2777177.1"/>
    </source>
</evidence>
<feature type="region of interest" description="Disordered" evidence="6">
    <location>
        <begin position="1"/>
        <end position="48"/>
    </location>
</feature>
<keyword evidence="3" id="KW-0489">Methyltransferase</keyword>
<dbReference type="OrthoDB" id="978at2759"/>
<evidence type="ECO:0000256" key="1">
    <source>
        <dbReference type="ARBA" id="ARBA00010086"/>
    </source>
</evidence>
<dbReference type="PANTHER" id="PTHR12303">
    <property type="entry name" value="CARNOSINE N-METHYLTRANSFERASE"/>
    <property type="match status" value="1"/>
</dbReference>
<dbReference type="EC" id="2.1.1.22" evidence="2"/>
<dbReference type="SUPFAM" id="SSF53335">
    <property type="entry name" value="S-adenosyl-L-methionine-dependent methyltransferases"/>
    <property type="match status" value="1"/>
</dbReference>
<reference evidence="7" key="1">
    <citation type="submission" date="2022-07" db="EMBL/GenBank/DDBJ databases">
        <title>Phylogenomic reconstructions and comparative analyses of Kickxellomycotina fungi.</title>
        <authorList>
            <person name="Reynolds N.K."/>
            <person name="Stajich J.E."/>
            <person name="Barry K."/>
            <person name="Grigoriev I.V."/>
            <person name="Crous P."/>
            <person name="Smith M.E."/>
        </authorList>
    </citation>
    <scope>NUCLEOTIDE SEQUENCE</scope>
    <source>
        <strain evidence="7">NBRC 105414</strain>
    </source>
</reference>
<dbReference type="Pfam" id="PF07942">
    <property type="entry name" value="CARME"/>
    <property type="match status" value="1"/>
</dbReference>
<evidence type="ECO:0000256" key="5">
    <source>
        <dbReference type="ARBA" id="ARBA00022691"/>
    </source>
</evidence>
<organism evidence="7 8">
    <name type="scientific">Coemansia javaensis</name>
    <dbReference type="NCBI Taxonomy" id="2761396"/>
    <lineage>
        <taxon>Eukaryota</taxon>
        <taxon>Fungi</taxon>
        <taxon>Fungi incertae sedis</taxon>
        <taxon>Zoopagomycota</taxon>
        <taxon>Kickxellomycotina</taxon>
        <taxon>Kickxellomycetes</taxon>
        <taxon>Kickxellales</taxon>
        <taxon>Kickxellaceae</taxon>
        <taxon>Coemansia</taxon>
    </lineage>
</organism>
<evidence type="ECO:0000256" key="3">
    <source>
        <dbReference type="ARBA" id="ARBA00022603"/>
    </source>
</evidence>
<dbReference type="GO" id="GO:0032259">
    <property type="term" value="P:methylation"/>
    <property type="evidence" value="ECO:0007669"/>
    <property type="project" value="UniProtKB-KW"/>
</dbReference>
<keyword evidence="8" id="KW-1185">Reference proteome</keyword>